<dbReference type="PANTHER" id="PTHR13794">
    <property type="entry name" value="ENOLASE SUPERFAMILY, MANDELATE RACEMASE"/>
    <property type="match status" value="1"/>
</dbReference>
<dbReference type="SFLD" id="SFLDG00179">
    <property type="entry name" value="mandelate_racemase"/>
    <property type="match status" value="1"/>
</dbReference>
<comment type="cofactor">
    <cofactor evidence="2">
        <name>Mg(2+)</name>
        <dbReference type="ChEBI" id="CHEBI:18420"/>
    </cofactor>
</comment>
<dbReference type="InterPro" id="IPR029017">
    <property type="entry name" value="Enolase-like_N"/>
</dbReference>
<dbReference type="SFLD" id="SFLDF00111">
    <property type="entry name" value="L-fuconate_dehydratase"/>
    <property type="match status" value="1"/>
</dbReference>
<evidence type="ECO:0000256" key="2">
    <source>
        <dbReference type="ARBA" id="ARBA00001946"/>
    </source>
</evidence>
<dbReference type="SFLD" id="SFLDS00001">
    <property type="entry name" value="Enolase"/>
    <property type="match status" value="1"/>
</dbReference>
<keyword evidence="4" id="KW-0479">Metal-binding</keyword>
<evidence type="ECO:0000256" key="6">
    <source>
        <dbReference type="ARBA" id="ARBA00023239"/>
    </source>
</evidence>
<accession>A0ABR8YKN6</accession>
<dbReference type="RefSeq" id="WP_191748136.1">
    <property type="nucleotide sequence ID" value="NZ_JACSQC010000006.1"/>
</dbReference>
<evidence type="ECO:0000256" key="3">
    <source>
        <dbReference type="ARBA" id="ARBA00013142"/>
    </source>
</evidence>
<dbReference type="Pfam" id="PF13378">
    <property type="entry name" value="MR_MLE_C"/>
    <property type="match status" value="1"/>
</dbReference>
<dbReference type="Pfam" id="PF02746">
    <property type="entry name" value="MR_MLE_N"/>
    <property type="match status" value="1"/>
</dbReference>
<evidence type="ECO:0000256" key="4">
    <source>
        <dbReference type="ARBA" id="ARBA00022723"/>
    </source>
</evidence>
<evidence type="ECO:0000313" key="9">
    <source>
        <dbReference type="Proteomes" id="UP000652763"/>
    </source>
</evidence>
<dbReference type="Gene3D" id="3.20.20.120">
    <property type="entry name" value="Enolase-like C-terminal domain"/>
    <property type="match status" value="1"/>
</dbReference>
<keyword evidence="9" id="KW-1185">Reference proteome</keyword>
<evidence type="ECO:0000256" key="1">
    <source>
        <dbReference type="ARBA" id="ARBA00001737"/>
    </source>
</evidence>
<dbReference type="PANTHER" id="PTHR13794:SF58">
    <property type="entry name" value="MITOCHONDRIAL ENOLASE SUPERFAMILY MEMBER 1"/>
    <property type="match status" value="1"/>
</dbReference>
<evidence type="ECO:0000313" key="8">
    <source>
        <dbReference type="EMBL" id="MBD8044807.1"/>
    </source>
</evidence>
<dbReference type="PROSITE" id="PS00909">
    <property type="entry name" value="MR_MLE_2"/>
    <property type="match status" value="1"/>
</dbReference>
<dbReference type="EMBL" id="JACSQC010000006">
    <property type="protein sequence ID" value="MBD8044807.1"/>
    <property type="molecule type" value="Genomic_DNA"/>
</dbReference>
<dbReference type="InterPro" id="IPR029065">
    <property type="entry name" value="Enolase_C-like"/>
</dbReference>
<reference evidence="8 9" key="1">
    <citation type="submission" date="2020-08" db="EMBL/GenBank/DDBJ databases">
        <title>A Genomic Blueprint of the Chicken Gut Microbiome.</title>
        <authorList>
            <person name="Gilroy R."/>
            <person name="Ravi A."/>
            <person name="Getino M."/>
            <person name="Pursley I."/>
            <person name="Horton D.L."/>
            <person name="Alikhan N.-F."/>
            <person name="Baker D."/>
            <person name="Gharbi K."/>
            <person name="Hall N."/>
            <person name="Watson M."/>
            <person name="Adriaenssens E.M."/>
            <person name="Foster-Nyarko E."/>
            <person name="Jarju S."/>
            <person name="Secka A."/>
            <person name="Antonio M."/>
            <person name="Oren A."/>
            <person name="Chaudhuri R."/>
            <person name="La Ragione R.M."/>
            <person name="Hildebrand F."/>
            <person name="Pallen M.J."/>
        </authorList>
    </citation>
    <scope>NUCLEOTIDE SEQUENCE [LARGE SCALE GENOMIC DNA]</scope>
    <source>
        <strain evidence="8 9">Sa2BUA2</strain>
    </source>
</reference>
<proteinExistence type="predicted"/>
<dbReference type="Proteomes" id="UP000652763">
    <property type="component" value="Unassembled WGS sequence"/>
</dbReference>
<dbReference type="SUPFAM" id="SSF54826">
    <property type="entry name" value="Enolase N-terminal domain-like"/>
    <property type="match status" value="1"/>
</dbReference>
<comment type="catalytic activity">
    <reaction evidence="1">
        <text>L-fuconate = 2-dehydro-3-deoxy-L-fuconate + H2O</text>
        <dbReference type="Rhea" id="RHEA:22772"/>
        <dbReference type="ChEBI" id="CHEBI:15377"/>
        <dbReference type="ChEBI" id="CHEBI:21291"/>
        <dbReference type="ChEBI" id="CHEBI:37448"/>
        <dbReference type="EC" id="4.2.1.68"/>
    </reaction>
</comment>
<dbReference type="InterPro" id="IPR036849">
    <property type="entry name" value="Enolase-like_C_sf"/>
</dbReference>
<dbReference type="SMART" id="SM00922">
    <property type="entry name" value="MR_MLE"/>
    <property type="match status" value="1"/>
</dbReference>
<evidence type="ECO:0000256" key="5">
    <source>
        <dbReference type="ARBA" id="ARBA00022842"/>
    </source>
</evidence>
<protein>
    <recommendedName>
        <fullName evidence="3">L-fuconate dehydratase</fullName>
        <ecNumber evidence="3">4.2.1.68</ecNumber>
    </recommendedName>
</protein>
<dbReference type="EC" id="4.2.1.68" evidence="3"/>
<keyword evidence="5" id="KW-0460">Magnesium</keyword>
<evidence type="ECO:0000259" key="7">
    <source>
        <dbReference type="SMART" id="SM00922"/>
    </source>
</evidence>
<gene>
    <name evidence="8" type="ORF">H9638_13420</name>
</gene>
<feature type="domain" description="Mandelate racemase/muconate lactonizing enzyme C-terminal" evidence="7">
    <location>
        <begin position="199"/>
        <end position="295"/>
    </location>
</feature>
<name>A0ABR8YKN6_9MICC</name>
<dbReference type="InterPro" id="IPR018110">
    <property type="entry name" value="Mandel_Rmase/mucon_lact_enz_CS"/>
</dbReference>
<dbReference type="InterPro" id="IPR013341">
    <property type="entry name" value="Mandelate_racemase_N_dom"/>
</dbReference>
<dbReference type="Gene3D" id="3.30.390.10">
    <property type="entry name" value="Enolase-like, N-terminal domain"/>
    <property type="match status" value="1"/>
</dbReference>
<keyword evidence="6" id="KW-0456">Lyase</keyword>
<sequence length="440" mass="47694">MSTITAVETSDVRFPTSVELDGSDAMNPDPDYSAAYLVIRTDSPDGLEGHGFVFTIGRGNEVEAAAIQALAGHLLGKNCEELLADMGGTWKMMVHDSQLRWLGPEKGVMHMAIGAVVNALWDLKAKRAGLPLWQLLARMSPEEIVALVDFRYLSDALTPAEALDILQRAVPGRQERETMLLAEGYPGYTTTPGWLGYSDERLIRLSGEAVQDGFGQIKLKVGADLDDDIRRLRAARATVGPDVRIAVDANQRWDVDTAVEWIRQLAPFDLAWVEEPTSPDDVLGHAAIARAIAPVRVATGEHVANRVVFKQMLQAGSLQVLQIDAARVAGVNENVAILLLAAKFGVPVCPHAGGVGLCEAVQHLSMFDFVAVSGEKEDRVIEFVDHLHEHFVTPVDVRQGRYWAPLAPGGGSQMLAATLQTYAFPDGPAWAAGIEQEMAH</sequence>
<comment type="caution">
    <text evidence="8">The sequence shown here is derived from an EMBL/GenBank/DDBJ whole genome shotgun (WGS) entry which is preliminary data.</text>
</comment>
<dbReference type="InterPro" id="IPR034610">
    <property type="entry name" value="L-fuconate_dehydratase"/>
</dbReference>
<dbReference type="InterPro" id="IPR013342">
    <property type="entry name" value="Mandelate_racemase_C"/>
</dbReference>
<dbReference type="InterPro" id="IPR046945">
    <property type="entry name" value="RHMD-like"/>
</dbReference>
<organism evidence="8 9">
    <name type="scientific">Arthrobacter pullicola</name>
    <dbReference type="NCBI Taxonomy" id="2762224"/>
    <lineage>
        <taxon>Bacteria</taxon>
        <taxon>Bacillati</taxon>
        <taxon>Actinomycetota</taxon>
        <taxon>Actinomycetes</taxon>
        <taxon>Micrococcales</taxon>
        <taxon>Micrococcaceae</taxon>
        <taxon>Arthrobacter</taxon>
    </lineage>
</organism>
<dbReference type="SUPFAM" id="SSF51604">
    <property type="entry name" value="Enolase C-terminal domain-like"/>
    <property type="match status" value="1"/>
</dbReference>